<evidence type="ECO:0000256" key="3">
    <source>
        <dbReference type="ARBA" id="ARBA00022692"/>
    </source>
</evidence>
<feature type="transmembrane region" description="Helical" evidence="6">
    <location>
        <begin position="61"/>
        <end position="84"/>
    </location>
</feature>
<evidence type="ECO:0000256" key="5">
    <source>
        <dbReference type="ARBA" id="ARBA00023136"/>
    </source>
</evidence>
<feature type="transmembrane region" description="Helical" evidence="6">
    <location>
        <begin position="7"/>
        <end position="25"/>
    </location>
</feature>
<name>A0A7G1G135_9BACT</name>
<evidence type="ECO:0000313" key="7">
    <source>
        <dbReference type="EMBL" id="BBE29951.1"/>
    </source>
</evidence>
<dbReference type="RefSeq" id="WP_190615094.1">
    <property type="nucleotide sequence ID" value="NZ_AP018712.1"/>
</dbReference>
<feature type="transmembrane region" description="Helical" evidence="6">
    <location>
        <begin position="226"/>
        <end position="251"/>
    </location>
</feature>
<proteinExistence type="inferred from homology"/>
<dbReference type="Proteomes" id="UP000516361">
    <property type="component" value="Chromosome"/>
</dbReference>
<keyword evidence="5 6" id="KW-0472">Membrane</keyword>
<evidence type="ECO:0000256" key="2">
    <source>
        <dbReference type="ARBA" id="ARBA00009773"/>
    </source>
</evidence>
<feature type="transmembrane region" description="Helical" evidence="6">
    <location>
        <begin position="263"/>
        <end position="284"/>
    </location>
</feature>
<dbReference type="AlphaFoldDB" id="A0A7G1G135"/>
<comment type="subcellular location">
    <subcellularLocation>
        <location evidence="1">Membrane</location>
        <topology evidence="1">Multi-pass membrane protein</topology>
    </subcellularLocation>
</comment>
<comment type="similarity">
    <text evidence="2">Belongs to the autoinducer-2 exporter (AI-2E) (TC 2.A.86) family.</text>
</comment>
<dbReference type="EMBL" id="AP018712">
    <property type="protein sequence ID" value="BBE29951.1"/>
    <property type="molecule type" value="Genomic_DNA"/>
</dbReference>
<evidence type="ECO:0000313" key="8">
    <source>
        <dbReference type="Proteomes" id="UP000516361"/>
    </source>
</evidence>
<evidence type="ECO:0000256" key="4">
    <source>
        <dbReference type="ARBA" id="ARBA00022989"/>
    </source>
</evidence>
<dbReference type="KEGG" id="ocy:OSSY52_00920"/>
<dbReference type="GO" id="GO:0016020">
    <property type="term" value="C:membrane"/>
    <property type="evidence" value="ECO:0007669"/>
    <property type="project" value="UniProtKB-SubCell"/>
</dbReference>
<evidence type="ECO:0000256" key="6">
    <source>
        <dbReference type="SAM" id="Phobius"/>
    </source>
</evidence>
<dbReference type="FunCoup" id="A0A7G1G135">
    <property type="interactions" value="359"/>
</dbReference>
<feature type="transmembrane region" description="Helical" evidence="6">
    <location>
        <begin position="198"/>
        <end position="220"/>
    </location>
</feature>
<sequence>MTKNAKSSIYTGIYLALFFSIALISMQVFSIIVFSIGSILIIDLFAKIIQKFFKLPRKLSILFSLLALFIFIGLVVGLLIPTVIHEVSNFLNFLESFFNNKEWKKLFNNSFPQLENNISEFLSGLQPKLFEFLNYIALQIPNVGQKAGSFIFYLFLLTIYGSFFFDTFKNKLLFMFPKSIRKNTLLFWKDLYIDLETFVVSTVFAAIFVGGAAFVATNIIGIKYSLILSVWAALTNFIPVVGVIFEFIPLIIVGISSGITKMLILLIVMIIIHATAFVFFLYVLKGKTRINSVAVIVSILIFGYIFGLIGPLIAVPIGILLRTYWNHFISPYLERS</sequence>
<dbReference type="InterPro" id="IPR002549">
    <property type="entry name" value="AI-2E-like"/>
</dbReference>
<feature type="transmembrane region" description="Helical" evidence="6">
    <location>
        <begin position="31"/>
        <end position="49"/>
    </location>
</feature>
<reference evidence="7 8" key="1">
    <citation type="submission" date="2018-06" db="EMBL/GenBank/DDBJ databases">
        <title>Genome sequencing of Oceanotoga sp. sy52.</title>
        <authorList>
            <person name="Mori K."/>
        </authorList>
    </citation>
    <scope>NUCLEOTIDE SEQUENCE [LARGE SCALE GENOMIC DNA]</scope>
    <source>
        <strain evidence="8">sy52</strain>
    </source>
</reference>
<organism evidence="7 8">
    <name type="scientific">Tepiditoga spiralis</name>
    <dbReference type="NCBI Taxonomy" id="2108365"/>
    <lineage>
        <taxon>Bacteria</taxon>
        <taxon>Thermotogati</taxon>
        <taxon>Thermotogota</taxon>
        <taxon>Thermotogae</taxon>
        <taxon>Petrotogales</taxon>
        <taxon>Petrotogaceae</taxon>
        <taxon>Tepiditoga</taxon>
    </lineage>
</organism>
<keyword evidence="3 6" id="KW-0812">Transmembrane</keyword>
<keyword evidence="4 6" id="KW-1133">Transmembrane helix</keyword>
<keyword evidence="8" id="KW-1185">Reference proteome</keyword>
<feature type="transmembrane region" description="Helical" evidence="6">
    <location>
        <begin position="150"/>
        <end position="168"/>
    </location>
</feature>
<accession>A0A7G1G135</accession>
<evidence type="ECO:0000256" key="1">
    <source>
        <dbReference type="ARBA" id="ARBA00004141"/>
    </source>
</evidence>
<dbReference type="InParanoid" id="A0A7G1G135"/>
<protein>
    <submittedName>
        <fullName evidence="7">UPF0118 membrane protein</fullName>
    </submittedName>
</protein>
<gene>
    <name evidence="7" type="ORF">OSSY52_00920</name>
</gene>
<dbReference type="Pfam" id="PF01594">
    <property type="entry name" value="AI-2E_transport"/>
    <property type="match status" value="1"/>
</dbReference>
<feature type="transmembrane region" description="Helical" evidence="6">
    <location>
        <begin position="290"/>
        <end position="321"/>
    </location>
</feature>